<dbReference type="InterPro" id="IPR006665">
    <property type="entry name" value="OmpA-like"/>
</dbReference>
<dbReference type="PANTHER" id="PTHR30329:SF21">
    <property type="entry name" value="LIPOPROTEIN YIAD-RELATED"/>
    <property type="match status" value="1"/>
</dbReference>
<dbReference type="PROSITE" id="PS51257">
    <property type="entry name" value="PROKAR_LIPOPROTEIN"/>
    <property type="match status" value="1"/>
</dbReference>
<feature type="compositionally biased region" description="Low complexity" evidence="7">
    <location>
        <begin position="46"/>
        <end position="59"/>
    </location>
</feature>
<comment type="subunit">
    <text evidence="6">The Tol-Pal system is composed of five core proteins: the inner membrane proteins TolA, TolQ and TolR, the periplasmic protein TolB and the outer membrane protein Pal. They form a network linking the inner and outer membranes and the peptidoglycan layer.</text>
</comment>
<dbReference type="InterPro" id="IPR036737">
    <property type="entry name" value="OmpA-like_sf"/>
</dbReference>
<keyword evidence="2 6" id="KW-0472">Membrane</keyword>
<accession>A0A437JRV2</accession>
<keyword evidence="5 6" id="KW-0449">Lipoprotein</keyword>
<comment type="caution">
    <text evidence="10">The sequence shown here is derived from an EMBL/GenBank/DDBJ whole genome shotgun (WGS) entry which is preliminary data.</text>
</comment>
<dbReference type="Gene3D" id="3.30.1330.60">
    <property type="entry name" value="OmpA-like domain"/>
    <property type="match status" value="1"/>
</dbReference>
<comment type="function">
    <text evidence="6">Part of the Tol-Pal system, which plays a role in outer membrane invagination during cell division and is important for maintaining outer membrane integrity.</text>
</comment>
<evidence type="ECO:0000256" key="2">
    <source>
        <dbReference type="ARBA" id="ARBA00023136"/>
    </source>
</evidence>
<feature type="domain" description="OmpA-like" evidence="9">
    <location>
        <begin position="81"/>
        <end position="195"/>
    </location>
</feature>
<dbReference type="GO" id="GO:0009279">
    <property type="term" value="C:cell outer membrane"/>
    <property type="evidence" value="ECO:0007669"/>
    <property type="project" value="UniProtKB-SubCell"/>
</dbReference>
<evidence type="ECO:0000256" key="7">
    <source>
        <dbReference type="SAM" id="MobiDB-lite"/>
    </source>
</evidence>
<feature type="signal peptide" evidence="8">
    <location>
        <begin position="1"/>
        <end position="27"/>
    </location>
</feature>
<keyword evidence="6" id="KW-0131">Cell cycle</keyword>
<evidence type="ECO:0000256" key="4">
    <source>
        <dbReference type="ARBA" id="ARBA00023237"/>
    </source>
</evidence>
<dbReference type="PROSITE" id="PS51123">
    <property type="entry name" value="OMPA_2"/>
    <property type="match status" value="1"/>
</dbReference>
<keyword evidence="11" id="KW-1185">Reference proteome</keyword>
<organism evidence="10 11">
    <name type="scientific">Rubrivivax albus</name>
    <dbReference type="NCBI Taxonomy" id="2499835"/>
    <lineage>
        <taxon>Bacteria</taxon>
        <taxon>Pseudomonadati</taxon>
        <taxon>Pseudomonadota</taxon>
        <taxon>Betaproteobacteria</taxon>
        <taxon>Burkholderiales</taxon>
        <taxon>Sphaerotilaceae</taxon>
        <taxon>Rubrivivax</taxon>
    </lineage>
</organism>
<dbReference type="OrthoDB" id="9809164at2"/>
<evidence type="ECO:0000313" key="11">
    <source>
        <dbReference type="Proteomes" id="UP000288178"/>
    </source>
</evidence>
<dbReference type="HAMAP" id="MF_02204">
    <property type="entry name" value="Pal"/>
    <property type="match status" value="1"/>
</dbReference>
<evidence type="ECO:0000256" key="6">
    <source>
        <dbReference type="HAMAP-Rule" id="MF_02204"/>
    </source>
</evidence>
<dbReference type="InterPro" id="IPR006690">
    <property type="entry name" value="OMPA-like_CS"/>
</dbReference>
<evidence type="ECO:0000256" key="5">
    <source>
        <dbReference type="ARBA" id="ARBA00023288"/>
    </source>
</evidence>
<dbReference type="PRINTS" id="PR01021">
    <property type="entry name" value="OMPADOMAIN"/>
</dbReference>
<dbReference type="PROSITE" id="PS01068">
    <property type="entry name" value="OMPA_1"/>
    <property type="match status" value="1"/>
</dbReference>
<comment type="similarity">
    <text evidence="6">Belongs to the Pal lipoprotein family.</text>
</comment>
<evidence type="ECO:0000256" key="3">
    <source>
        <dbReference type="ARBA" id="ARBA00023139"/>
    </source>
</evidence>
<dbReference type="InterPro" id="IPR050330">
    <property type="entry name" value="Bact_OuterMem_StrucFunc"/>
</dbReference>
<dbReference type="EMBL" id="SACT01000007">
    <property type="protein sequence ID" value="RVT49663.1"/>
    <property type="molecule type" value="Genomic_DNA"/>
</dbReference>
<dbReference type="Proteomes" id="UP000288178">
    <property type="component" value="Unassembled WGS sequence"/>
</dbReference>
<dbReference type="RefSeq" id="WP_128199835.1">
    <property type="nucleotide sequence ID" value="NZ_SACT01000007.1"/>
</dbReference>
<evidence type="ECO:0000256" key="8">
    <source>
        <dbReference type="SAM" id="SignalP"/>
    </source>
</evidence>
<dbReference type="SUPFAM" id="SSF103088">
    <property type="entry name" value="OmpA-like"/>
    <property type="match status" value="1"/>
</dbReference>
<keyword evidence="1 6" id="KW-0732">Signal</keyword>
<gene>
    <name evidence="6" type="primary">pal</name>
    <name evidence="10" type="ORF">ENE75_18640</name>
</gene>
<name>A0A437JRV2_9BURK</name>
<dbReference type="CDD" id="cd07185">
    <property type="entry name" value="OmpA_C-like"/>
    <property type="match status" value="1"/>
</dbReference>
<dbReference type="InterPro" id="IPR039001">
    <property type="entry name" value="Pal"/>
</dbReference>
<dbReference type="GO" id="GO:0051301">
    <property type="term" value="P:cell division"/>
    <property type="evidence" value="ECO:0007669"/>
    <property type="project" value="UniProtKB-UniRule"/>
</dbReference>
<evidence type="ECO:0000313" key="10">
    <source>
        <dbReference type="EMBL" id="RVT49663.1"/>
    </source>
</evidence>
<dbReference type="InterPro" id="IPR006664">
    <property type="entry name" value="OMP_bac"/>
</dbReference>
<reference evidence="10 11" key="1">
    <citation type="submission" date="2019-01" db="EMBL/GenBank/DDBJ databases">
        <authorList>
            <person name="Chen W.-M."/>
        </authorList>
    </citation>
    <scope>NUCLEOTIDE SEQUENCE [LARGE SCALE GENOMIC DNA]</scope>
    <source>
        <strain evidence="10 11">ICH-3</strain>
    </source>
</reference>
<dbReference type="PANTHER" id="PTHR30329">
    <property type="entry name" value="STATOR ELEMENT OF FLAGELLAR MOTOR COMPLEX"/>
    <property type="match status" value="1"/>
</dbReference>
<keyword evidence="4 6" id="KW-0998">Cell outer membrane</keyword>
<keyword evidence="3 6" id="KW-0564">Palmitate</keyword>
<feature type="region of interest" description="Disordered" evidence="7">
    <location>
        <begin position="28"/>
        <end position="60"/>
    </location>
</feature>
<evidence type="ECO:0000256" key="1">
    <source>
        <dbReference type="ARBA" id="ARBA00022729"/>
    </source>
</evidence>
<dbReference type="Pfam" id="PF00691">
    <property type="entry name" value="OmpA"/>
    <property type="match status" value="1"/>
</dbReference>
<feature type="chain" id="PRO_5019035431" description="Peptidoglycan-associated lipoprotein" evidence="8">
    <location>
        <begin position="28"/>
        <end position="195"/>
    </location>
</feature>
<dbReference type="AlphaFoldDB" id="A0A437JRV2"/>
<evidence type="ECO:0000259" key="9">
    <source>
        <dbReference type="PROSITE" id="PS51123"/>
    </source>
</evidence>
<keyword evidence="6" id="KW-0132">Cell division</keyword>
<comment type="subcellular location">
    <subcellularLocation>
        <location evidence="6">Cell outer membrane</location>
        <topology evidence="6">Lipid-anchor</topology>
    </subcellularLocation>
</comment>
<protein>
    <recommendedName>
        <fullName evidence="6">Peptidoglycan-associated lipoprotein</fullName>
        <shortName evidence="6">PAL</shortName>
    </recommendedName>
</protein>
<proteinExistence type="inferred from homology"/>
<sequence>MTLRPLALPTLIATAALLAACSSPVKLDEPKATTPAPVTQGGTGGSTQTPAQSQATPQSRVATVDLERQRREAEAAAAAQAAAAMANLPRVLYFDFDSFLLRAEDKPVLEGYAKALVAQRDRKLSLQGHADERGGREYNLALGQKRAEAVARAMELLGVQAGQVEAVSFGEERPADPASNEAAWAKNRRVEIKDR</sequence>